<gene>
    <name evidence="3" type="ORF">FHX72_003198</name>
</gene>
<sequence>MADMDEIDDLMRRSAPPALGSDPKNATEARLIARAVATERRPPRSRLRTGLGAAILTVGLVGVGTTAAVAGPTLLGWVGWVPDASVQRTFELDAGSEIGFCAVVARVVPEYGGGLSDTEVDGRTEEAREFLADYDWGPVVASISPEDIGAALRAEQAEREASEERTGGGGGALTDVPDADHGVVVSSLMGDEMMRVFEEAGYLDGGVSLEMAGECGAETPGGAA</sequence>
<feature type="compositionally biased region" description="Basic and acidic residues" evidence="1">
    <location>
        <begin position="155"/>
        <end position="166"/>
    </location>
</feature>
<reference evidence="3 4" key="1">
    <citation type="submission" date="2020-08" db="EMBL/GenBank/DDBJ databases">
        <title>Sequencing the genomes of 1000 actinobacteria strains.</title>
        <authorList>
            <person name="Klenk H.-P."/>
        </authorList>
    </citation>
    <scope>NUCLEOTIDE SEQUENCE [LARGE SCALE GENOMIC DNA]</scope>
    <source>
        <strain evidence="3 4">DSM 20419</strain>
    </source>
</reference>
<dbReference type="RefSeq" id="WP_183626276.1">
    <property type="nucleotide sequence ID" value="NZ_JACHWJ010000005.1"/>
</dbReference>
<accession>A0A7W4UR33</accession>
<feature type="region of interest" description="Disordered" evidence="1">
    <location>
        <begin position="151"/>
        <end position="177"/>
    </location>
</feature>
<keyword evidence="4" id="KW-1185">Reference proteome</keyword>
<evidence type="ECO:0000313" key="3">
    <source>
        <dbReference type="EMBL" id="MBB2959046.1"/>
    </source>
</evidence>
<feature type="transmembrane region" description="Helical" evidence="2">
    <location>
        <begin position="50"/>
        <end position="80"/>
    </location>
</feature>
<evidence type="ECO:0000256" key="1">
    <source>
        <dbReference type="SAM" id="MobiDB-lite"/>
    </source>
</evidence>
<proteinExistence type="predicted"/>
<feature type="region of interest" description="Disordered" evidence="1">
    <location>
        <begin position="1"/>
        <end position="24"/>
    </location>
</feature>
<dbReference type="Proteomes" id="UP000545286">
    <property type="component" value="Unassembled WGS sequence"/>
</dbReference>
<comment type="caution">
    <text evidence="3">The sequence shown here is derived from an EMBL/GenBank/DDBJ whole genome shotgun (WGS) entry which is preliminary data.</text>
</comment>
<dbReference type="EMBL" id="JACHWJ010000005">
    <property type="protein sequence ID" value="MBB2959046.1"/>
    <property type="molecule type" value="Genomic_DNA"/>
</dbReference>
<keyword evidence="2" id="KW-0812">Transmembrane</keyword>
<evidence type="ECO:0000313" key="4">
    <source>
        <dbReference type="Proteomes" id="UP000545286"/>
    </source>
</evidence>
<evidence type="ECO:0000256" key="2">
    <source>
        <dbReference type="SAM" id="Phobius"/>
    </source>
</evidence>
<organism evidence="3 4">
    <name type="scientific">Pseudoclavibacter helvolus</name>
    <dbReference type="NCBI Taxonomy" id="255205"/>
    <lineage>
        <taxon>Bacteria</taxon>
        <taxon>Bacillati</taxon>
        <taxon>Actinomycetota</taxon>
        <taxon>Actinomycetes</taxon>
        <taxon>Micrococcales</taxon>
        <taxon>Microbacteriaceae</taxon>
        <taxon>Pseudoclavibacter</taxon>
    </lineage>
</organism>
<name>A0A7W4UR33_9MICO</name>
<protein>
    <submittedName>
        <fullName evidence="3">Uncharacterized protein</fullName>
    </submittedName>
</protein>
<dbReference type="AlphaFoldDB" id="A0A7W4UR33"/>
<keyword evidence="2" id="KW-0472">Membrane</keyword>
<keyword evidence="2" id="KW-1133">Transmembrane helix</keyword>